<dbReference type="GO" id="GO:0005737">
    <property type="term" value="C:cytoplasm"/>
    <property type="evidence" value="ECO:0007669"/>
    <property type="project" value="UniProtKB-SubCell"/>
</dbReference>
<evidence type="ECO:0000256" key="1">
    <source>
        <dbReference type="ARBA" id="ARBA00004496"/>
    </source>
</evidence>
<dbReference type="CDD" id="cd03341">
    <property type="entry name" value="TCP1_theta"/>
    <property type="match status" value="1"/>
</dbReference>
<evidence type="ECO:0000256" key="11">
    <source>
        <dbReference type="RuleBase" id="RU004187"/>
    </source>
</evidence>
<dbReference type="GeneID" id="22579739"/>
<dbReference type="VEuPathDB" id="TriTrypDB:LPAL13_350080800"/>
<evidence type="ECO:0000256" key="8">
    <source>
        <dbReference type="ARBA" id="ARBA00023186"/>
    </source>
</evidence>
<name>A0A088S362_LEIPA</name>
<dbReference type="InterPro" id="IPR002194">
    <property type="entry name" value="Chaperonin_TCP-1_CS"/>
</dbReference>
<dbReference type="Pfam" id="PF00118">
    <property type="entry name" value="Cpn60_TCP1"/>
    <property type="match status" value="1"/>
</dbReference>
<organism evidence="12 13">
    <name type="scientific">Leishmania panamensis</name>
    <dbReference type="NCBI Taxonomy" id="5679"/>
    <lineage>
        <taxon>Eukaryota</taxon>
        <taxon>Discoba</taxon>
        <taxon>Euglenozoa</taxon>
        <taxon>Kinetoplastea</taxon>
        <taxon>Metakinetoplastina</taxon>
        <taxon>Trypanosomatida</taxon>
        <taxon>Trypanosomatidae</taxon>
        <taxon>Leishmaniinae</taxon>
        <taxon>Leishmania</taxon>
        <taxon>Leishmania guyanensis species complex</taxon>
    </lineage>
</organism>
<evidence type="ECO:0000256" key="4">
    <source>
        <dbReference type="ARBA" id="ARBA00022741"/>
    </source>
</evidence>
<evidence type="ECO:0000256" key="5">
    <source>
        <dbReference type="ARBA" id="ARBA00022840"/>
    </source>
</evidence>
<dbReference type="AlphaFoldDB" id="A0A088S362"/>
<keyword evidence="7" id="KW-0346">Stress response</keyword>
<dbReference type="Gene3D" id="1.10.560.10">
    <property type="entry name" value="GroEL-like equatorial domain"/>
    <property type="match status" value="1"/>
</dbReference>
<evidence type="ECO:0000313" key="12">
    <source>
        <dbReference type="EMBL" id="AIO02838.1"/>
    </source>
</evidence>
<dbReference type="InterPro" id="IPR027410">
    <property type="entry name" value="TCP-1-like_intermed_sf"/>
</dbReference>
<dbReference type="RefSeq" id="XP_010703638.1">
    <property type="nucleotide sequence ID" value="XM_010705336.1"/>
</dbReference>
<dbReference type="PRINTS" id="PR00304">
    <property type="entry name" value="TCOMPLEXTCP1"/>
</dbReference>
<gene>
    <name evidence="12" type="ORF">LPMP_357110</name>
</gene>
<dbReference type="PANTHER" id="PTHR11353">
    <property type="entry name" value="CHAPERONIN"/>
    <property type="match status" value="1"/>
</dbReference>
<dbReference type="PROSITE" id="PS00750">
    <property type="entry name" value="TCP1_1"/>
    <property type="match status" value="1"/>
</dbReference>
<evidence type="ECO:0000256" key="7">
    <source>
        <dbReference type="ARBA" id="ARBA00023016"/>
    </source>
</evidence>
<keyword evidence="3" id="KW-0963">Cytoplasm</keyword>
<evidence type="ECO:0000256" key="9">
    <source>
        <dbReference type="ARBA" id="ARBA00025467"/>
    </source>
</evidence>
<dbReference type="GO" id="GO:0140662">
    <property type="term" value="F:ATP-dependent protein folding chaperone"/>
    <property type="evidence" value="ECO:0007669"/>
    <property type="project" value="InterPro"/>
</dbReference>
<dbReference type="GO" id="GO:0051082">
    <property type="term" value="F:unfolded protein binding"/>
    <property type="evidence" value="ECO:0007669"/>
    <property type="project" value="InterPro"/>
</dbReference>
<dbReference type="InterPro" id="IPR027409">
    <property type="entry name" value="GroEL-like_apical_dom_sf"/>
</dbReference>
<dbReference type="GO" id="GO:0016887">
    <property type="term" value="F:ATP hydrolysis activity"/>
    <property type="evidence" value="ECO:0007669"/>
    <property type="project" value="InterPro"/>
</dbReference>
<proteinExistence type="inferred from homology"/>
<comment type="function">
    <text evidence="9">Implicated in mitochondrial protein import and macromolecular assembly. May facilitate the correct folding of imported proteins. May also prevent misfolding and promote the refolding and proper assembly of unfolded polypeptides generated under stress conditions in the mitochondrial matrix.</text>
</comment>
<keyword evidence="6" id="KW-0809">Transit peptide</keyword>
<evidence type="ECO:0000313" key="13">
    <source>
        <dbReference type="Proteomes" id="UP000063063"/>
    </source>
</evidence>
<dbReference type="SUPFAM" id="SSF48592">
    <property type="entry name" value="GroEL equatorial domain-like"/>
    <property type="match status" value="1"/>
</dbReference>
<comment type="similarity">
    <text evidence="2 11">Belongs to the TCP-1 chaperonin family.</text>
</comment>
<dbReference type="NCBIfam" id="TIGR02346">
    <property type="entry name" value="chap_CCT_theta"/>
    <property type="match status" value="1"/>
</dbReference>
<dbReference type="FunFam" id="3.50.7.10:FF:000008">
    <property type="entry name" value="T-complex protein 1 subunit theta"/>
    <property type="match status" value="1"/>
</dbReference>
<dbReference type="InterPro" id="IPR027413">
    <property type="entry name" value="GROEL-like_equatorial_sf"/>
</dbReference>
<dbReference type="Gene3D" id="3.50.7.10">
    <property type="entry name" value="GroEL"/>
    <property type="match status" value="1"/>
</dbReference>
<dbReference type="eggNOG" id="KOG0362">
    <property type="taxonomic scope" value="Eukaryota"/>
</dbReference>
<accession>A0A088S362</accession>
<evidence type="ECO:0000256" key="2">
    <source>
        <dbReference type="ARBA" id="ARBA00008020"/>
    </source>
</evidence>
<dbReference type="SUPFAM" id="SSF54849">
    <property type="entry name" value="GroEL-intermediate domain like"/>
    <property type="match status" value="1"/>
</dbReference>
<comment type="subcellular location">
    <subcellularLocation>
        <location evidence="1">Cytoplasm</location>
    </subcellularLocation>
</comment>
<dbReference type="KEGG" id="lpan:LPMP_357110"/>
<dbReference type="VEuPathDB" id="TriTrypDB:LPMP_357110"/>
<sequence>MAFMQTGPQSMLKDGSAFVDDPVLKNIEACRELSKITRSSMGPNGLCKMVINHLNKLFVTHDAATILRELEVEHPAAKLLVQAANAMQEEVGDGTNFVVTLCGELLSQAESLVRMGLHPSEIIEGYKKAGSKSLELLDTMVCKSVDDCLRKEQVMDAIRTSIASKQYGYEGFLAGVVADACINVCPSNVRSFNVDNVRVVKLDGESILSTKLVRGFVIGRNTESNLKHLKSAKVAVYSCAVDVPSLETKGTALIENAEDLIQYSRKEEEIMQEIISNIHKSGANLIVSNSTFGDLALHFINRLGMMAVRIPSKFELRRLCAAVGARVMTRLDAPSMEDMGACDSVDVLDIGGKNVTAFVQDRDDSKLSTIVVRGATQNVLDDVERAIDDGVNVFKALTKDKRVVAGAGAVEMELQKELTLYAEANPGLDQYAVRKYASSFEVVARTLAEASGFNGTDMVTQLEADHNAGKKYQGANLNDGTTLDAVEAGIVEPHMTKFWAIRLATDTVLTVLSVNQIIVAKQAGGPKNRPDQARDAD</sequence>
<evidence type="ECO:0000256" key="3">
    <source>
        <dbReference type="ARBA" id="ARBA00022490"/>
    </source>
</evidence>
<dbReference type="Gene3D" id="3.30.260.10">
    <property type="entry name" value="TCP-1-like chaperonin intermediate domain"/>
    <property type="match status" value="1"/>
</dbReference>
<dbReference type="OrthoDB" id="1748577at2759"/>
<dbReference type="InterPro" id="IPR002423">
    <property type="entry name" value="Cpn60/GroEL/TCP-1"/>
</dbReference>
<keyword evidence="13" id="KW-1185">Reference proteome</keyword>
<dbReference type="InterPro" id="IPR017998">
    <property type="entry name" value="Chaperone_TCP-1"/>
</dbReference>
<dbReference type="InterPro" id="IPR012721">
    <property type="entry name" value="Chap_CCT_theta"/>
</dbReference>
<evidence type="ECO:0000256" key="10">
    <source>
        <dbReference type="ARBA" id="ARBA00029602"/>
    </source>
</evidence>
<dbReference type="Proteomes" id="UP000063063">
    <property type="component" value="Chromosome 35"/>
</dbReference>
<evidence type="ECO:0000256" key="6">
    <source>
        <dbReference type="ARBA" id="ARBA00022946"/>
    </source>
</evidence>
<keyword evidence="5 11" id="KW-0067">ATP-binding</keyword>
<dbReference type="SUPFAM" id="SSF52029">
    <property type="entry name" value="GroEL apical domain-like"/>
    <property type="match status" value="1"/>
</dbReference>
<dbReference type="GO" id="GO:0005524">
    <property type="term" value="F:ATP binding"/>
    <property type="evidence" value="ECO:0007669"/>
    <property type="project" value="UniProtKB-KW"/>
</dbReference>
<keyword evidence="4 11" id="KW-0547">Nucleotide-binding</keyword>
<dbReference type="EMBL" id="CP009404">
    <property type="protein sequence ID" value="AIO02838.1"/>
    <property type="molecule type" value="Genomic_DNA"/>
</dbReference>
<keyword evidence="8 11" id="KW-0143">Chaperone</keyword>
<protein>
    <recommendedName>
        <fullName evidence="10">CCT-theta</fullName>
    </recommendedName>
</protein>
<reference evidence="12 13" key="1">
    <citation type="journal article" date="2015" name="Sci. Rep.">
        <title>The genome of Leishmania panamensis: insights into genomics of the L. (Viannia) subgenus.</title>
        <authorList>
            <person name="Llanes A."/>
            <person name="Restrepo C.M."/>
            <person name="Vecchio G.D."/>
            <person name="Anguizola F.J."/>
            <person name="Lleonart R."/>
        </authorList>
    </citation>
    <scope>NUCLEOTIDE SEQUENCE [LARGE SCALE GENOMIC DNA]</scope>
    <source>
        <strain evidence="12 13">MHOM/PA/94/PSC-1</strain>
    </source>
</reference>